<keyword evidence="2" id="KW-0723">Serine/threonine-protein kinase</keyword>
<keyword evidence="6" id="KW-0067">ATP-binding</keyword>
<evidence type="ECO:0000313" key="11">
    <source>
        <dbReference type="Proteomes" id="UP000694251"/>
    </source>
</evidence>
<protein>
    <recommendedName>
        <fullName evidence="1">non-specific serine/threonine protein kinase</fullName>
        <ecNumber evidence="1">2.7.11.1</ecNumber>
    </recommendedName>
</protein>
<dbReference type="GO" id="GO:0004674">
    <property type="term" value="F:protein serine/threonine kinase activity"/>
    <property type="evidence" value="ECO:0007669"/>
    <property type="project" value="UniProtKB-KW"/>
</dbReference>
<dbReference type="EC" id="2.7.11.1" evidence="1"/>
<dbReference type="OrthoDB" id="4062651at2759"/>
<accession>A0A8T2BGC1</accession>
<evidence type="ECO:0000256" key="6">
    <source>
        <dbReference type="ARBA" id="ARBA00022840"/>
    </source>
</evidence>
<evidence type="ECO:0000256" key="2">
    <source>
        <dbReference type="ARBA" id="ARBA00022527"/>
    </source>
</evidence>
<dbReference type="Proteomes" id="UP000694251">
    <property type="component" value="Chromosome 8"/>
</dbReference>
<dbReference type="InterPro" id="IPR024678">
    <property type="entry name" value="Kinase_OSR1/WNK_CCT"/>
</dbReference>
<evidence type="ECO:0000256" key="4">
    <source>
        <dbReference type="ARBA" id="ARBA00022741"/>
    </source>
</evidence>
<keyword evidence="3" id="KW-0808">Transferase</keyword>
<organism evidence="10 11">
    <name type="scientific">Arabidopsis suecica</name>
    <name type="common">Swedish thale-cress</name>
    <name type="synonym">Cardaminopsis suecica</name>
    <dbReference type="NCBI Taxonomy" id="45249"/>
    <lineage>
        <taxon>Eukaryota</taxon>
        <taxon>Viridiplantae</taxon>
        <taxon>Streptophyta</taxon>
        <taxon>Embryophyta</taxon>
        <taxon>Tracheophyta</taxon>
        <taxon>Spermatophyta</taxon>
        <taxon>Magnoliopsida</taxon>
        <taxon>eudicotyledons</taxon>
        <taxon>Gunneridae</taxon>
        <taxon>Pentapetalae</taxon>
        <taxon>rosids</taxon>
        <taxon>malvids</taxon>
        <taxon>Brassicales</taxon>
        <taxon>Brassicaceae</taxon>
        <taxon>Camelineae</taxon>
        <taxon>Arabidopsis</taxon>
    </lineage>
</organism>
<dbReference type="GO" id="GO:0005524">
    <property type="term" value="F:ATP binding"/>
    <property type="evidence" value="ECO:0007669"/>
    <property type="project" value="UniProtKB-KW"/>
</dbReference>
<dbReference type="EMBL" id="JAEFBJ010000008">
    <property type="protein sequence ID" value="KAG7582961.1"/>
    <property type="molecule type" value="Genomic_DNA"/>
</dbReference>
<gene>
    <name evidence="10" type="ORF">ISN44_As08g025060</name>
</gene>
<proteinExistence type="predicted"/>
<evidence type="ECO:0000313" key="10">
    <source>
        <dbReference type="EMBL" id="KAG7582961.1"/>
    </source>
</evidence>
<comment type="catalytic activity">
    <reaction evidence="7">
        <text>L-threonyl-[protein] + ATP = O-phospho-L-threonyl-[protein] + ADP + H(+)</text>
        <dbReference type="Rhea" id="RHEA:46608"/>
        <dbReference type="Rhea" id="RHEA-COMP:11060"/>
        <dbReference type="Rhea" id="RHEA-COMP:11605"/>
        <dbReference type="ChEBI" id="CHEBI:15378"/>
        <dbReference type="ChEBI" id="CHEBI:30013"/>
        <dbReference type="ChEBI" id="CHEBI:30616"/>
        <dbReference type="ChEBI" id="CHEBI:61977"/>
        <dbReference type="ChEBI" id="CHEBI:456216"/>
        <dbReference type="EC" id="2.7.11.1"/>
    </reaction>
</comment>
<name>A0A8T2BGC1_ARASU</name>
<keyword evidence="4" id="KW-0547">Nucleotide-binding</keyword>
<evidence type="ECO:0000256" key="3">
    <source>
        <dbReference type="ARBA" id="ARBA00022679"/>
    </source>
</evidence>
<comment type="caution">
    <text evidence="10">The sequence shown here is derived from an EMBL/GenBank/DDBJ whole genome shotgun (WGS) entry which is preliminary data.</text>
</comment>
<feature type="domain" description="Serine/threonine-protein kinase OSR1/WNK CCT" evidence="9">
    <location>
        <begin position="5"/>
        <end position="59"/>
    </location>
</feature>
<dbReference type="InterPro" id="IPR050588">
    <property type="entry name" value="WNK_Ser-Thr_kinase"/>
</dbReference>
<evidence type="ECO:0000259" key="9">
    <source>
        <dbReference type="Pfam" id="PF12202"/>
    </source>
</evidence>
<keyword evidence="11" id="KW-1185">Reference proteome</keyword>
<evidence type="ECO:0000256" key="1">
    <source>
        <dbReference type="ARBA" id="ARBA00012513"/>
    </source>
</evidence>
<comment type="catalytic activity">
    <reaction evidence="8">
        <text>L-seryl-[protein] + ATP = O-phospho-L-seryl-[protein] + ADP + H(+)</text>
        <dbReference type="Rhea" id="RHEA:17989"/>
        <dbReference type="Rhea" id="RHEA-COMP:9863"/>
        <dbReference type="Rhea" id="RHEA-COMP:11604"/>
        <dbReference type="ChEBI" id="CHEBI:15378"/>
        <dbReference type="ChEBI" id="CHEBI:29999"/>
        <dbReference type="ChEBI" id="CHEBI:30616"/>
        <dbReference type="ChEBI" id="CHEBI:83421"/>
        <dbReference type="ChEBI" id="CHEBI:456216"/>
        <dbReference type="EC" id="2.7.11.1"/>
    </reaction>
</comment>
<reference evidence="10 11" key="1">
    <citation type="submission" date="2020-12" db="EMBL/GenBank/DDBJ databases">
        <title>Concerted genomic and epigenomic changes stabilize Arabidopsis allopolyploids.</title>
        <authorList>
            <person name="Chen Z."/>
        </authorList>
    </citation>
    <scope>NUCLEOTIDE SEQUENCE [LARGE SCALE GENOMIC DNA]</scope>
    <source>
        <strain evidence="10">As9502</strain>
        <tissue evidence="10">Leaf</tissue>
    </source>
</reference>
<dbReference type="AlphaFoldDB" id="A0A8T2BGC1"/>
<sequence>MILFLRLRISDAEGRIRNIYFPFETAIDTAWSVAAEMVSELDISNQDVAKIAEMIDAEIAALVPDWKTDLSLIIILLLNWLIMVERWRFCGTRLCLLCRAVPRNFDAIGEKI</sequence>
<dbReference type="PANTHER" id="PTHR13902">
    <property type="entry name" value="SERINE/THREONINE-PROTEIN KINASE WNK WITH NO LYSINE -RELATED"/>
    <property type="match status" value="1"/>
</dbReference>
<evidence type="ECO:0000256" key="8">
    <source>
        <dbReference type="ARBA" id="ARBA00048679"/>
    </source>
</evidence>
<evidence type="ECO:0000256" key="7">
    <source>
        <dbReference type="ARBA" id="ARBA00047899"/>
    </source>
</evidence>
<evidence type="ECO:0000256" key="5">
    <source>
        <dbReference type="ARBA" id="ARBA00022777"/>
    </source>
</evidence>
<keyword evidence="5 10" id="KW-0418">Kinase</keyword>
<dbReference type="Pfam" id="PF12202">
    <property type="entry name" value="OSR1_C"/>
    <property type="match status" value="1"/>
</dbReference>